<dbReference type="EMBL" id="CP032157">
    <property type="protein sequence ID" value="AXY76970.1"/>
    <property type="molecule type" value="Genomic_DNA"/>
</dbReference>
<organism evidence="1 2">
    <name type="scientific">Paraflavitalea soli</name>
    <dbReference type="NCBI Taxonomy" id="2315862"/>
    <lineage>
        <taxon>Bacteria</taxon>
        <taxon>Pseudomonadati</taxon>
        <taxon>Bacteroidota</taxon>
        <taxon>Chitinophagia</taxon>
        <taxon>Chitinophagales</taxon>
        <taxon>Chitinophagaceae</taxon>
        <taxon>Paraflavitalea</taxon>
    </lineage>
</organism>
<dbReference type="KEGG" id="pseg:D3H65_24600"/>
<dbReference type="OrthoDB" id="762635at2"/>
<gene>
    <name evidence="1" type="ORF">D3H65_24600</name>
</gene>
<name>A0A3B7MV75_9BACT</name>
<reference evidence="1 2" key="1">
    <citation type="submission" date="2018-09" db="EMBL/GenBank/DDBJ databases">
        <title>Genome sequencing of strain 6GH32-13.</title>
        <authorList>
            <person name="Weon H.-Y."/>
            <person name="Heo J."/>
            <person name="Kwon S.-W."/>
        </authorList>
    </citation>
    <scope>NUCLEOTIDE SEQUENCE [LARGE SCALE GENOMIC DNA]</scope>
    <source>
        <strain evidence="1 2">5GH32-13</strain>
    </source>
</reference>
<dbReference type="AlphaFoldDB" id="A0A3B7MV75"/>
<evidence type="ECO:0000313" key="1">
    <source>
        <dbReference type="EMBL" id="AXY76970.1"/>
    </source>
</evidence>
<accession>A0A3B7MV75</accession>
<dbReference type="PROSITE" id="PS51257">
    <property type="entry name" value="PROKAR_LIPOPROTEIN"/>
    <property type="match status" value="1"/>
</dbReference>
<protein>
    <submittedName>
        <fullName evidence="1">DUF5004 domain-containing protein</fullName>
    </submittedName>
</protein>
<evidence type="ECO:0000313" key="2">
    <source>
        <dbReference type="Proteomes" id="UP000263900"/>
    </source>
</evidence>
<proteinExistence type="predicted"/>
<dbReference type="RefSeq" id="WP_119052846.1">
    <property type="nucleotide sequence ID" value="NZ_CP032157.1"/>
</dbReference>
<keyword evidence="2" id="KW-1185">Reference proteome</keyword>
<dbReference type="Proteomes" id="UP000263900">
    <property type="component" value="Chromosome"/>
</dbReference>
<sequence>MKTIPFLTILLIAGLLFTGCRPDGYEPIGNANDNITAISGAWKLTKVTQTDAESQRKGFPYAVEDITTLFNYASLQLTFNLASGAPSTFTINNGSAPPITGITSGTWSVDDIKTPKTISLKNGAITEAMTLGSYPNSVNGKLKVKVTRTDVATNKLLIVYDYEFSR</sequence>